<dbReference type="HOGENOM" id="CLU_730673_0_0_1"/>
<proteinExistence type="predicted"/>
<dbReference type="EMBL" id="KN827501">
    <property type="protein sequence ID" value="KIK76420.1"/>
    <property type="molecule type" value="Genomic_DNA"/>
</dbReference>
<dbReference type="InParanoid" id="A0A0D0DFE6"/>
<keyword evidence="2" id="KW-1185">Reference proteome</keyword>
<dbReference type="Proteomes" id="UP000054538">
    <property type="component" value="Unassembled WGS sequence"/>
</dbReference>
<reference evidence="1 2" key="1">
    <citation type="submission" date="2014-04" db="EMBL/GenBank/DDBJ databases">
        <authorList>
            <consortium name="DOE Joint Genome Institute"/>
            <person name="Kuo A."/>
            <person name="Kohler A."/>
            <person name="Jargeat P."/>
            <person name="Nagy L.G."/>
            <person name="Floudas D."/>
            <person name="Copeland A."/>
            <person name="Barry K.W."/>
            <person name="Cichocki N."/>
            <person name="Veneault-Fourrey C."/>
            <person name="LaButti K."/>
            <person name="Lindquist E.A."/>
            <person name="Lipzen A."/>
            <person name="Lundell T."/>
            <person name="Morin E."/>
            <person name="Murat C."/>
            <person name="Sun H."/>
            <person name="Tunlid A."/>
            <person name="Henrissat B."/>
            <person name="Grigoriev I.V."/>
            <person name="Hibbett D.S."/>
            <person name="Martin F."/>
            <person name="Nordberg H.P."/>
            <person name="Cantor M.N."/>
            <person name="Hua S.X."/>
        </authorList>
    </citation>
    <scope>NUCLEOTIDE SEQUENCE [LARGE SCALE GENOMIC DNA]</scope>
    <source>
        <strain evidence="1 2">Ve08.2h10</strain>
    </source>
</reference>
<dbReference type="OrthoDB" id="2666400at2759"/>
<organism evidence="1 2">
    <name type="scientific">Paxillus rubicundulus Ve08.2h10</name>
    <dbReference type="NCBI Taxonomy" id="930991"/>
    <lineage>
        <taxon>Eukaryota</taxon>
        <taxon>Fungi</taxon>
        <taxon>Dikarya</taxon>
        <taxon>Basidiomycota</taxon>
        <taxon>Agaricomycotina</taxon>
        <taxon>Agaricomycetes</taxon>
        <taxon>Agaricomycetidae</taxon>
        <taxon>Boletales</taxon>
        <taxon>Paxilineae</taxon>
        <taxon>Paxillaceae</taxon>
        <taxon>Paxillus</taxon>
    </lineage>
</organism>
<protein>
    <submittedName>
        <fullName evidence="1">Uncharacterized protein</fullName>
    </submittedName>
</protein>
<evidence type="ECO:0000313" key="2">
    <source>
        <dbReference type="Proteomes" id="UP000054538"/>
    </source>
</evidence>
<dbReference type="AlphaFoldDB" id="A0A0D0DFE6"/>
<gene>
    <name evidence="1" type="ORF">PAXRUDRAFT_170033</name>
</gene>
<feature type="non-terminal residue" evidence="1">
    <location>
        <position position="379"/>
    </location>
</feature>
<name>A0A0D0DFE6_9AGAM</name>
<reference evidence="2" key="2">
    <citation type="submission" date="2015-01" db="EMBL/GenBank/DDBJ databases">
        <title>Evolutionary Origins and Diversification of the Mycorrhizal Mutualists.</title>
        <authorList>
            <consortium name="DOE Joint Genome Institute"/>
            <consortium name="Mycorrhizal Genomics Consortium"/>
            <person name="Kohler A."/>
            <person name="Kuo A."/>
            <person name="Nagy L.G."/>
            <person name="Floudas D."/>
            <person name="Copeland A."/>
            <person name="Barry K.W."/>
            <person name="Cichocki N."/>
            <person name="Veneault-Fourrey C."/>
            <person name="LaButti K."/>
            <person name="Lindquist E.A."/>
            <person name="Lipzen A."/>
            <person name="Lundell T."/>
            <person name="Morin E."/>
            <person name="Murat C."/>
            <person name="Riley R."/>
            <person name="Ohm R."/>
            <person name="Sun H."/>
            <person name="Tunlid A."/>
            <person name="Henrissat B."/>
            <person name="Grigoriev I.V."/>
            <person name="Hibbett D.S."/>
            <person name="Martin F."/>
        </authorList>
    </citation>
    <scope>NUCLEOTIDE SEQUENCE [LARGE SCALE GENOMIC DNA]</scope>
    <source>
        <strain evidence="2">Ve08.2h10</strain>
    </source>
</reference>
<evidence type="ECO:0000313" key="1">
    <source>
        <dbReference type="EMBL" id="KIK76420.1"/>
    </source>
</evidence>
<sequence length="379" mass="42999">GHTPGEGMQKAVELGEHTAAEADKIAKEYSKQHSTILKLAGLSGSSTPSILDWNRYQAWYVSKHPKDEDGKWVIFDATTHCQQMKAHFDEHKDKEQFSKIWEDVHKHTLLHLADTMDLKPAQVHNLIMKMWETTQNILIAGVILYTGPGEADCHASGVFSGSDILIKLTKEKKYDMEYFFVSGQWGSNLHLRCRQWGKATDAPLPNLSATANPCEEYLLCGDLETPQDRNRHILPLIMSEKYEAVGIPTNQKANFSWTHTLNIMWKHQVWVVDWPARVVPLGPGFSTNGKGVTSEMLDAICMPLLKSRMDKVHYHHEELHLIRKTVTKGRGKAKGKGKEKEKEISDIPIPDTEFEIVLWSESQIVPFAGSGLLIYFYRI</sequence>
<accession>A0A0D0DFE6</accession>